<dbReference type="EMBL" id="BMII01000066">
    <property type="protein sequence ID" value="GGB76866.1"/>
    <property type="molecule type" value="Genomic_DNA"/>
</dbReference>
<comment type="caution">
    <text evidence="1">The sequence shown here is derived from an EMBL/GenBank/DDBJ whole genome shotgun (WGS) entry which is preliminary data.</text>
</comment>
<name>A0ABQ1JU13_9GAMM</name>
<dbReference type="Gene3D" id="1.10.30.50">
    <property type="match status" value="1"/>
</dbReference>
<protein>
    <submittedName>
        <fullName evidence="1">Uncharacterized protein</fullName>
    </submittedName>
</protein>
<evidence type="ECO:0000313" key="2">
    <source>
        <dbReference type="Proteomes" id="UP000617555"/>
    </source>
</evidence>
<sequence>MLFPLEQNTPEFAVFTALNGELLYFLEHAIPAGGFNRQSLSDTPLGLACWNNKKVPDGKGLLTWDKFKTLHEALQTEPEALRRRLYETVCDNQNFEELFQQRRHDLLTFMPAPLMEKLQSLCYHLYVGTKGLGDVKAAAGGVDIDIHFTDFKTVNGEVCRACGLEVVAPLRANVPDAQQWRADYDHFLCKSKYPIFAVHPKNLFPICRTCNQDAKKTKDLFFCNTVRQQRFSFYPYTEGASGLVALEIDLDDISPKVRVRLDSEDPVLKSKLDTWNDVFEIKNLVEGRYLPLEHYVSDRIRPRNLLDLQAQVARELNPPSVAALKRTEGVFWDHKLYVALSRINLDLVWSVVEFQEQEHGAPGGEAILAGA</sequence>
<organism evidence="1 2">
    <name type="scientific">Shewanella inventionis</name>
    <dbReference type="NCBI Taxonomy" id="1738770"/>
    <lineage>
        <taxon>Bacteria</taxon>
        <taxon>Pseudomonadati</taxon>
        <taxon>Pseudomonadota</taxon>
        <taxon>Gammaproteobacteria</taxon>
        <taxon>Alteromonadales</taxon>
        <taxon>Shewanellaceae</taxon>
        <taxon>Shewanella</taxon>
    </lineage>
</organism>
<accession>A0ABQ1JU13</accession>
<keyword evidence="2" id="KW-1185">Reference proteome</keyword>
<reference evidence="2" key="1">
    <citation type="journal article" date="2019" name="Int. J. Syst. Evol. Microbiol.">
        <title>The Global Catalogue of Microorganisms (GCM) 10K type strain sequencing project: providing services to taxonomists for standard genome sequencing and annotation.</title>
        <authorList>
            <consortium name="The Broad Institute Genomics Platform"/>
            <consortium name="The Broad Institute Genome Sequencing Center for Infectious Disease"/>
            <person name="Wu L."/>
            <person name="Ma J."/>
        </authorList>
    </citation>
    <scope>NUCLEOTIDE SEQUENCE [LARGE SCALE GENOMIC DNA]</scope>
    <source>
        <strain evidence="2">CGMCC 1.15339</strain>
    </source>
</reference>
<gene>
    <name evidence="1" type="ORF">GCM10011607_41380</name>
</gene>
<proteinExistence type="predicted"/>
<dbReference type="RefSeq" id="WP_188741167.1">
    <property type="nucleotide sequence ID" value="NZ_BMII01000066.1"/>
</dbReference>
<dbReference type="Proteomes" id="UP000617555">
    <property type="component" value="Unassembled WGS sequence"/>
</dbReference>
<evidence type="ECO:0000313" key="1">
    <source>
        <dbReference type="EMBL" id="GGB76866.1"/>
    </source>
</evidence>